<evidence type="ECO:0000313" key="2">
    <source>
        <dbReference type="Proteomes" id="UP001417504"/>
    </source>
</evidence>
<organism evidence="1 2">
    <name type="scientific">Stephania japonica</name>
    <dbReference type="NCBI Taxonomy" id="461633"/>
    <lineage>
        <taxon>Eukaryota</taxon>
        <taxon>Viridiplantae</taxon>
        <taxon>Streptophyta</taxon>
        <taxon>Embryophyta</taxon>
        <taxon>Tracheophyta</taxon>
        <taxon>Spermatophyta</taxon>
        <taxon>Magnoliopsida</taxon>
        <taxon>Ranunculales</taxon>
        <taxon>Menispermaceae</taxon>
        <taxon>Menispermoideae</taxon>
        <taxon>Cissampelideae</taxon>
        <taxon>Stephania</taxon>
    </lineage>
</organism>
<keyword evidence="2" id="KW-1185">Reference proteome</keyword>
<accession>A0AAP0HVK9</accession>
<comment type="caution">
    <text evidence="1">The sequence shown here is derived from an EMBL/GenBank/DDBJ whole genome shotgun (WGS) entry which is preliminary data.</text>
</comment>
<name>A0AAP0HVK9_9MAGN</name>
<sequence length="153" mass="17726">MKYHSWRDMFPAARLQNSWKRFNETYQPRVDSVLEGFNQYLFSSIDAERLGDIALLSSKTSDMDKQRFNGTYRPGVDSVLEGINQLRPLCALGSVLEHERKKSMNDRSDLTYKMEIILEPNTTKKWLNSDGKILSLWLYDLSLIKINDGNNDG</sequence>
<evidence type="ECO:0000313" key="1">
    <source>
        <dbReference type="EMBL" id="KAK9103198.1"/>
    </source>
</evidence>
<gene>
    <name evidence="1" type="ORF">Sjap_020452</name>
</gene>
<dbReference type="AlphaFoldDB" id="A0AAP0HVK9"/>
<reference evidence="1 2" key="1">
    <citation type="submission" date="2024-01" db="EMBL/GenBank/DDBJ databases">
        <title>Genome assemblies of Stephania.</title>
        <authorList>
            <person name="Yang L."/>
        </authorList>
    </citation>
    <scope>NUCLEOTIDE SEQUENCE [LARGE SCALE GENOMIC DNA]</scope>
    <source>
        <strain evidence="1">QJT</strain>
        <tissue evidence="1">Leaf</tissue>
    </source>
</reference>
<dbReference type="Proteomes" id="UP001417504">
    <property type="component" value="Unassembled WGS sequence"/>
</dbReference>
<protein>
    <submittedName>
        <fullName evidence="1">Uncharacterized protein</fullName>
    </submittedName>
</protein>
<proteinExistence type="predicted"/>
<dbReference type="EMBL" id="JBBNAE010000008">
    <property type="protein sequence ID" value="KAK9103198.1"/>
    <property type="molecule type" value="Genomic_DNA"/>
</dbReference>